<dbReference type="Pfam" id="PF02028">
    <property type="entry name" value="BCCT"/>
    <property type="match status" value="1"/>
</dbReference>
<sequence length="513" mass="56318">MSKRRWIDYKIFVPSLLIIVAISIPFALYESASLEVLNVIFNYIVDVFSWGYLWYGVILVGAGLYLSFSKYGQVVLGDPAEKPRFTLFEYASILIAMGVGSTIMRTGMLQWTSVANDPPAGVDPGSAEAILWGNAYSMFLWGFQVFAIFVMIAPAMGYILHVKKRPLMRISEACRVLLGDKLTDGWAGKALDVLFLVSILMGAAVTLGLGAPIITYNLSALFGIEVTFGLTITVTLIWVALFSLSAYLGIEKGIKRLSTFNMYLAGLFAFFILVAGPGVFILNYFTDSVSFLLTNYLSISLNTDSVYQGQASHIQSNTVFWFAYSATWAMLHSVFAAKISKGRTIKEMILTYFLAPTVISWVATGVLGGLGVHRYLTGEVSILNLVENEERMAAIPAILSTLPFGEIFIGVFIVVALIFLTTTLDSTTYTVAAYTSTSDMSKNEPPRILRIVIAAVITVISLVLMRVGGLAPLEVISGLMGLPIIIVQFVLIYAAKKMIDEDQAWKYNIRKNS</sequence>
<dbReference type="PATRIC" id="fig|220754.4.peg.1493"/>
<name>A0A0C2VHT0_9BACL</name>
<evidence type="ECO:0000313" key="9">
    <source>
        <dbReference type="EMBL" id="KIL48432.1"/>
    </source>
</evidence>
<feature type="transmembrane region" description="Helical" evidence="8">
    <location>
        <begin position="393"/>
        <end position="420"/>
    </location>
</feature>
<keyword evidence="7 8" id="KW-0472">Membrane</keyword>
<dbReference type="PANTHER" id="PTHR30047:SF7">
    <property type="entry name" value="HIGH-AFFINITY CHOLINE TRANSPORT PROTEIN"/>
    <property type="match status" value="1"/>
</dbReference>
<comment type="similarity">
    <text evidence="2">Belongs to the BCCT transporter (TC 2.A.15) family.</text>
</comment>
<protein>
    <submittedName>
        <fullName evidence="9">Choline transporter</fullName>
    </submittedName>
</protein>
<feature type="transmembrane region" description="Helical" evidence="8">
    <location>
        <begin position="448"/>
        <end position="469"/>
    </location>
</feature>
<feature type="transmembrane region" description="Helical" evidence="8">
    <location>
        <begin position="193"/>
        <end position="214"/>
    </location>
</feature>
<comment type="caution">
    <text evidence="9">The sequence shown here is derived from an EMBL/GenBank/DDBJ whole genome shotgun (WGS) entry which is preliminary data.</text>
</comment>
<keyword evidence="5 8" id="KW-0812">Transmembrane</keyword>
<feature type="transmembrane region" description="Helical" evidence="8">
    <location>
        <begin position="49"/>
        <end position="66"/>
    </location>
</feature>
<dbReference type="OrthoDB" id="9775735at2"/>
<keyword evidence="6 8" id="KW-1133">Transmembrane helix</keyword>
<reference evidence="9 10" key="1">
    <citation type="submission" date="2015-01" db="EMBL/GenBank/DDBJ databases">
        <title>Jeotgalibacillus campisalis genome sequencing.</title>
        <authorList>
            <person name="Goh K.M."/>
            <person name="Chan K.-G."/>
            <person name="Yaakop A.S."/>
            <person name="Ee R."/>
            <person name="Gan H.M."/>
            <person name="Chan C.S."/>
        </authorList>
    </citation>
    <scope>NUCLEOTIDE SEQUENCE [LARGE SCALE GENOMIC DNA]</scope>
    <source>
        <strain evidence="9 10">SF-57</strain>
    </source>
</reference>
<evidence type="ECO:0000256" key="7">
    <source>
        <dbReference type="ARBA" id="ARBA00023136"/>
    </source>
</evidence>
<feature type="transmembrane region" description="Helical" evidence="8">
    <location>
        <begin position="87"/>
        <end position="104"/>
    </location>
</feature>
<organism evidence="9 10">
    <name type="scientific">Jeotgalibacillus campisalis</name>
    <dbReference type="NCBI Taxonomy" id="220754"/>
    <lineage>
        <taxon>Bacteria</taxon>
        <taxon>Bacillati</taxon>
        <taxon>Bacillota</taxon>
        <taxon>Bacilli</taxon>
        <taxon>Bacillales</taxon>
        <taxon>Caryophanaceae</taxon>
        <taxon>Jeotgalibacillus</taxon>
    </lineage>
</organism>
<dbReference type="Proteomes" id="UP000031972">
    <property type="component" value="Unassembled WGS sequence"/>
</dbReference>
<dbReference type="PANTHER" id="PTHR30047">
    <property type="entry name" value="HIGH-AFFINITY CHOLINE TRANSPORT PROTEIN-RELATED"/>
    <property type="match status" value="1"/>
</dbReference>
<dbReference type="AlphaFoldDB" id="A0A0C2VHT0"/>
<evidence type="ECO:0000256" key="1">
    <source>
        <dbReference type="ARBA" id="ARBA00004651"/>
    </source>
</evidence>
<feature type="transmembrane region" description="Helical" evidence="8">
    <location>
        <begin position="475"/>
        <end position="495"/>
    </location>
</feature>
<proteinExistence type="inferred from homology"/>
<evidence type="ECO:0000256" key="2">
    <source>
        <dbReference type="ARBA" id="ARBA00005658"/>
    </source>
</evidence>
<evidence type="ECO:0000256" key="4">
    <source>
        <dbReference type="ARBA" id="ARBA00022475"/>
    </source>
</evidence>
<accession>A0A0C2VHT0</accession>
<feature type="transmembrane region" description="Helical" evidence="8">
    <location>
        <begin position="349"/>
        <end position="373"/>
    </location>
</feature>
<feature type="transmembrane region" description="Helical" evidence="8">
    <location>
        <begin position="138"/>
        <end position="160"/>
    </location>
</feature>
<dbReference type="GO" id="GO:0005886">
    <property type="term" value="C:plasma membrane"/>
    <property type="evidence" value="ECO:0007669"/>
    <property type="project" value="UniProtKB-SubCell"/>
</dbReference>
<feature type="transmembrane region" description="Helical" evidence="8">
    <location>
        <begin position="262"/>
        <end position="285"/>
    </location>
</feature>
<keyword evidence="3" id="KW-0813">Transport</keyword>
<comment type="subcellular location">
    <subcellularLocation>
        <location evidence="1">Cell membrane</location>
        <topology evidence="1">Multi-pass membrane protein</topology>
    </subcellularLocation>
</comment>
<dbReference type="InterPro" id="IPR000060">
    <property type="entry name" value="BCCT_transptr"/>
</dbReference>
<dbReference type="EMBL" id="JXRR01000013">
    <property type="protein sequence ID" value="KIL48432.1"/>
    <property type="molecule type" value="Genomic_DNA"/>
</dbReference>
<gene>
    <name evidence="9" type="ORF">KR50_14680</name>
</gene>
<feature type="transmembrane region" description="Helical" evidence="8">
    <location>
        <begin position="12"/>
        <end position="29"/>
    </location>
</feature>
<dbReference type="GO" id="GO:0022857">
    <property type="term" value="F:transmembrane transporter activity"/>
    <property type="evidence" value="ECO:0007669"/>
    <property type="project" value="InterPro"/>
</dbReference>
<dbReference type="RefSeq" id="WP_041056626.1">
    <property type="nucleotide sequence ID" value="NZ_JXRR01000013.1"/>
</dbReference>
<evidence type="ECO:0000256" key="3">
    <source>
        <dbReference type="ARBA" id="ARBA00022448"/>
    </source>
</evidence>
<keyword evidence="10" id="KW-1185">Reference proteome</keyword>
<feature type="transmembrane region" description="Helical" evidence="8">
    <location>
        <begin position="319"/>
        <end position="337"/>
    </location>
</feature>
<evidence type="ECO:0000256" key="6">
    <source>
        <dbReference type="ARBA" id="ARBA00022989"/>
    </source>
</evidence>
<evidence type="ECO:0000256" key="8">
    <source>
        <dbReference type="SAM" id="Phobius"/>
    </source>
</evidence>
<keyword evidence="4" id="KW-1003">Cell membrane</keyword>
<evidence type="ECO:0000256" key="5">
    <source>
        <dbReference type="ARBA" id="ARBA00022692"/>
    </source>
</evidence>
<feature type="transmembrane region" description="Helical" evidence="8">
    <location>
        <begin position="226"/>
        <end position="250"/>
    </location>
</feature>
<evidence type="ECO:0000313" key="10">
    <source>
        <dbReference type="Proteomes" id="UP000031972"/>
    </source>
</evidence>